<protein>
    <submittedName>
        <fullName evidence="1">Uncharacterized protein</fullName>
    </submittedName>
</protein>
<comment type="caution">
    <text evidence="1">The sequence shown here is derived from an EMBL/GenBank/DDBJ whole genome shotgun (WGS) entry which is preliminary data.</text>
</comment>
<evidence type="ECO:0000313" key="1">
    <source>
        <dbReference type="EMBL" id="MCH6264278.1"/>
    </source>
</evidence>
<proteinExistence type="predicted"/>
<dbReference type="EMBL" id="JAGYPE020000002">
    <property type="protein sequence ID" value="MCH6264278.1"/>
    <property type="molecule type" value="Genomic_DNA"/>
</dbReference>
<name>A0A9J6MWV8_9BACI</name>
<accession>A0A9J6MWV8</accession>
<dbReference type="Proteomes" id="UP000677265">
    <property type="component" value="Unassembled WGS sequence"/>
</dbReference>
<evidence type="ECO:0000313" key="2">
    <source>
        <dbReference type="Proteomes" id="UP000677265"/>
    </source>
</evidence>
<organism evidence="1 2">
    <name type="scientific">Neobacillus citreus</name>
    <dbReference type="NCBI Taxonomy" id="2833578"/>
    <lineage>
        <taxon>Bacteria</taxon>
        <taxon>Bacillati</taxon>
        <taxon>Bacillota</taxon>
        <taxon>Bacilli</taxon>
        <taxon>Bacillales</taxon>
        <taxon>Bacillaceae</taxon>
        <taxon>Neobacillus</taxon>
    </lineage>
</organism>
<sequence>MEYPYILYNEVILYLESKWRRSLDDHERHLLIEGYRYGRMVEAENEIRILFAK</sequence>
<reference evidence="1 2" key="1">
    <citation type="submission" date="2022-03" db="EMBL/GenBank/DDBJ databases">
        <title>Novel Bacillus species.</title>
        <authorList>
            <person name="Liu G."/>
        </authorList>
    </citation>
    <scope>NUCLEOTIDE SEQUENCE [LARGE SCALE GENOMIC DNA]</scope>
    <source>
        <strain evidence="1 2">FJAT-50051</strain>
    </source>
</reference>
<dbReference type="RefSeq" id="WP_241113667.1">
    <property type="nucleotide sequence ID" value="NZ_JAGYPE020000002.1"/>
</dbReference>
<keyword evidence="2" id="KW-1185">Reference proteome</keyword>
<dbReference type="AlphaFoldDB" id="A0A9J6MWV8"/>
<gene>
    <name evidence="1" type="ORF">KHB02_001885</name>
</gene>